<accession>A0A3Q7HBI9</accession>
<reference evidence="1" key="2">
    <citation type="submission" date="2019-01" db="UniProtKB">
        <authorList>
            <consortium name="EnsemblPlants"/>
        </authorList>
    </citation>
    <scope>IDENTIFICATION</scope>
    <source>
        <strain evidence="1">cv. Heinz 1706</strain>
    </source>
</reference>
<dbReference type="Proteomes" id="UP000004994">
    <property type="component" value="Chromosome 5"/>
</dbReference>
<name>A0A3Q7HBI9_SOLLC</name>
<evidence type="ECO:0000313" key="2">
    <source>
        <dbReference type="Proteomes" id="UP000004994"/>
    </source>
</evidence>
<dbReference type="PaxDb" id="4081-Solyc05g021370.1.1"/>
<dbReference type="InParanoid" id="A0A3Q7HBI9"/>
<protein>
    <submittedName>
        <fullName evidence="1">Uncharacterized protein</fullName>
    </submittedName>
</protein>
<keyword evidence="2" id="KW-1185">Reference proteome</keyword>
<dbReference type="Gramene" id="Solyc05g021370.2.1">
    <property type="protein sequence ID" value="Solyc05g021370.2.1"/>
    <property type="gene ID" value="Solyc05g021370.2"/>
</dbReference>
<dbReference type="EnsemblPlants" id="Solyc05g021370.2.1">
    <property type="protein sequence ID" value="Solyc05g021370.2.1"/>
    <property type="gene ID" value="Solyc05g021370.2"/>
</dbReference>
<sequence length="135" mass="15993">MAWSNTKFLKYIHLEVKNALRFSFWVSQNPLMLCLWSDHCFSVCYLNRCSKRDVRVKLRIIKHQKWASRTSKITSSISGIHWLLNVKMDHFLNLILSQTSPISASHCFRGFFDTQNLDNLHQINKLEKQKIPRNT</sequence>
<dbReference type="AlphaFoldDB" id="A0A3Q7HBI9"/>
<reference evidence="1" key="1">
    <citation type="journal article" date="2012" name="Nature">
        <title>The tomato genome sequence provides insights into fleshy fruit evolution.</title>
        <authorList>
            <consortium name="Tomato Genome Consortium"/>
        </authorList>
    </citation>
    <scope>NUCLEOTIDE SEQUENCE [LARGE SCALE GENOMIC DNA]</scope>
    <source>
        <strain evidence="1">cv. Heinz 1706</strain>
    </source>
</reference>
<evidence type="ECO:0000313" key="1">
    <source>
        <dbReference type="EnsemblPlants" id="Solyc05g021370.2.1"/>
    </source>
</evidence>
<organism evidence="1">
    <name type="scientific">Solanum lycopersicum</name>
    <name type="common">Tomato</name>
    <name type="synonym">Lycopersicon esculentum</name>
    <dbReference type="NCBI Taxonomy" id="4081"/>
    <lineage>
        <taxon>Eukaryota</taxon>
        <taxon>Viridiplantae</taxon>
        <taxon>Streptophyta</taxon>
        <taxon>Embryophyta</taxon>
        <taxon>Tracheophyta</taxon>
        <taxon>Spermatophyta</taxon>
        <taxon>Magnoliopsida</taxon>
        <taxon>eudicotyledons</taxon>
        <taxon>Gunneridae</taxon>
        <taxon>Pentapetalae</taxon>
        <taxon>asterids</taxon>
        <taxon>lamiids</taxon>
        <taxon>Solanales</taxon>
        <taxon>Solanaceae</taxon>
        <taxon>Solanoideae</taxon>
        <taxon>Solaneae</taxon>
        <taxon>Solanum</taxon>
        <taxon>Solanum subgen. Lycopersicon</taxon>
    </lineage>
</organism>
<proteinExistence type="predicted"/>